<dbReference type="EMBL" id="AQQR01000004">
    <property type="protein sequence ID" value="OWU73470.1"/>
    <property type="molecule type" value="Genomic_DNA"/>
</dbReference>
<dbReference type="GO" id="GO:0006935">
    <property type="term" value="P:chemotaxis"/>
    <property type="evidence" value="ECO:0007669"/>
    <property type="project" value="UniProtKB-UniRule"/>
</dbReference>
<dbReference type="PROSITE" id="PS50110">
    <property type="entry name" value="RESPONSE_REGULATORY"/>
    <property type="match status" value="1"/>
</dbReference>
<evidence type="ECO:0000259" key="10">
    <source>
        <dbReference type="PROSITE" id="PS50122"/>
    </source>
</evidence>
<evidence type="ECO:0000256" key="6">
    <source>
        <dbReference type="PROSITE-ProRule" id="PRU00050"/>
    </source>
</evidence>
<dbReference type="GO" id="GO:0005737">
    <property type="term" value="C:cytoplasm"/>
    <property type="evidence" value="ECO:0007669"/>
    <property type="project" value="UniProtKB-SubCell"/>
</dbReference>
<feature type="modified residue" description="4-aspartylphosphate" evidence="5 7">
    <location>
        <position position="60"/>
    </location>
</feature>
<dbReference type="SMART" id="SM00448">
    <property type="entry name" value="REC"/>
    <property type="match status" value="1"/>
</dbReference>
<dbReference type="InterPro" id="IPR000673">
    <property type="entry name" value="Sig_transdc_resp-reg_Me-estase"/>
</dbReference>
<dbReference type="AlphaFoldDB" id="A0A225NIP2"/>
<feature type="active site" evidence="5 6">
    <location>
        <position position="210"/>
    </location>
</feature>
<name>A0A225NIP2_9RHOB</name>
<dbReference type="RefSeq" id="WP_088650187.1">
    <property type="nucleotide sequence ID" value="NZ_AQQR01000004.1"/>
</dbReference>
<dbReference type="EC" id="3.1.1.61" evidence="5"/>
<protein>
    <recommendedName>
        <fullName evidence="5">Protein-glutamate methylesterase/protein-glutamine glutaminase</fullName>
        <ecNumber evidence="5">3.1.1.61</ecNumber>
        <ecNumber evidence="5">3.5.1.44</ecNumber>
    </recommendedName>
</protein>
<sequence>MSPHRAPIRVMIVDDSAAARAALKRLLSADQGIVVTAMASDPFEAAEEMRIALPDVMILDLALPRMNGLVFLRRIMAQHPLPVVVCSSFTTEGSENAMRALESGAAEVVAKPRLASDADWAEAEVRLCDAVRAAASTHPQRKAKPAPKTLSPGPKLTADVILPPLPPRPNAGPPSGDVIAIGASTGGTEALVRLLSALPTGLPPILIVQHMPEHFTRTFAQRLDGLCRLTVSEAQSGDRPEMDRVFIAPGNHHMLLRRSGAGYILDIVTGECVSRHRPSVDVLFRSVAQNAGNKAMGIVLTGMGDDGAKGLLEMRQAGAVTLVQDEASSVVFGMPKEALACGGADTARPLNRIPTEILTWSTKRKNTHPI</sequence>
<comment type="PTM">
    <text evidence="5">Phosphorylated by CheA. Phosphorylation of the N-terminal regulatory domain activates the methylesterase activity.</text>
</comment>
<dbReference type="NCBIfam" id="NF009206">
    <property type="entry name" value="PRK12555.1"/>
    <property type="match status" value="1"/>
</dbReference>
<comment type="subcellular location">
    <subcellularLocation>
        <location evidence="5">Cytoplasm</location>
    </subcellularLocation>
</comment>
<dbReference type="GO" id="GO:0050568">
    <property type="term" value="F:protein-glutamine glutaminase activity"/>
    <property type="evidence" value="ECO:0007669"/>
    <property type="project" value="UniProtKB-UniRule"/>
</dbReference>
<evidence type="ECO:0000313" key="12">
    <source>
        <dbReference type="Proteomes" id="UP000215377"/>
    </source>
</evidence>
<evidence type="ECO:0000256" key="4">
    <source>
        <dbReference type="ARBA" id="ARBA00048267"/>
    </source>
</evidence>
<proteinExistence type="inferred from homology"/>
<dbReference type="PIRSF" id="PIRSF000876">
    <property type="entry name" value="RR_chemtxs_CheB"/>
    <property type="match status" value="1"/>
</dbReference>
<comment type="catalytic activity">
    <reaction evidence="5">
        <text>L-glutaminyl-[protein] + H2O = L-glutamyl-[protein] + NH4(+)</text>
        <dbReference type="Rhea" id="RHEA:16441"/>
        <dbReference type="Rhea" id="RHEA-COMP:10207"/>
        <dbReference type="Rhea" id="RHEA-COMP:10208"/>
        <dbReference type="ChEBI" id="CHEBI:15377"/>
        <dbReference type="ChEBI" id="CHEBI:28938"/>
        <dbReference type="ChEBI" id="CHEBI:29973"/>
        <dbReference type="ChEBI" id="CHEBI:30011"/>
        <dbReference type="EC" id="3.5.1.44"/>
    </reaction>
</comment>
<comment type="function">
    <text evidence="5">Involved in chemotaxis. Part of a chemotaxis signal transduction system that modulates chemotaxis in response to various stimuli. Catalyzes the demethylation of specific methylglutamate residues introduced into the chemoreceptors (methyl-accepting chemotaxis proteins or MCP) by CheR. Also mediates the irreversible deamidation of specific glutamine residues to glutamic acid.</text>
</comment>
<evidence type="ECO:0000256" key="1">
    <source>
        <dbReference type="ARBA" id="ARBA00022490"/>
    </source>
</evidence>
<reference evidence="11 12" key="1">
    <citation type="submission" date="2013-04" db="EMBL/GenBank/DDBJ databases">
        <title>Oceanicola sp. 22II1-22F33 Genome Sequencing.</title>
        <authorList>
            <person name="Lai Q."/>
            <person name="Li G."/>
            <person name="Shao Z."/>
        </authorList>
    </citation>
    <scope>NUCLEOTIDE SEQUENCE [LARGE SCALE GENOMIC DNA]</scope>
    <source>
        <strain evidence="11 12">22II1-22F33</strain>
    </source>
</reference>
<evidence type="ECO:0000259" key="9">
    <source>
        <dbReference type="PROSITE" id="PS50110"/>
    </source>
</evidence>
<dbReference type="InterPro" id="IPR008248">
    <property type="entry name" value="CheB-like"/>
</dbReference>
<dbReference type="SUPFAM" id="SSF52172">
    <property type="entry name" value="CheY-like"/>
    <property type="match status" value="1"/>
</dbReference>
<comment type="domain">
    <text evidence="5">Contains a C-terminal catalytic domain, and an N-terminal region which modulates catalytic activity.</text>
</comment>
<dbReference type="InterPro" id="IPR001789">
    <property type="entry name" value="Sig_transdc_resp-reg_receiver"/>
</dbReference>
<dbReference type="GO" id="GO:0008984">
    <property type="term" value="F:protein-glutamate methylesterase activity"/>
    <property type="evidence" value="ECO:0007669"/>
    <property type="project" value="UniProtKB-UniRule"/>
</dbReference>
<evidence type="ECO:0000313" key="11">
    <source>
        <dbReference type="EMBL" id="OWU73470.1"/>
    </source>
</evidence>
<gene>
    <name evidence="5" type="primary">cheB</name>
    <name evidence="11" type="ORF">ATO3_12430</name>
</gene>
<dbReference type="InterPro" id="IPR035909">
    <property type="entry name" value="CheB_C"/>
</dbReference>
<evidence type="ECO:0000256" key="5">
    <source>
        <dbReference type="HAMAP-Rule" id="MF_00099"/>
    </source>
</evidence>
<feature type="active site" evidence="5 6">
    <location>
        <position position="184"/>
    </location>
</feature>
<feature type="active site" evidence="5 6">
    <location>
        <position position="306"/>
    </location>
</feature>
<comment type="caution">
    <text evidence="11">The sequence shown here is derived from an EMBL/GenBank/DDBJ whole genome shotgun (WGS) entry which is preliminary data.</text>
</comment>
<comment type="catalytic activity">
    <reaction evidence="4 5">
        <text>[protein]-L-glutamate 5-O-methyl ester + H2O = L-glutamyl-[protein] + methanol + H(+)</text>
        <dbReference type="Rhea" id="RHEA:23236"/>
        <dbReference type="Rhea" id="RHEA-COMP:10208"/>
        <dbReference type="Rhea" id="RHEA-COMP:10311"/>
        <dbReference type="ChEBI" id="CHEBI:15377"/>
        <dbReference type="ChEBI" id="CHEBI:15378"/>
        <dbReference type="ChEBI" id="CHEBI:17790"/>
        <dbReference type="ChEBI" id="CHEBI:29973"/>
        <dbReference type="ChEBI" id="CHEBI:82795"/>
        <dbReference type="EC" id="3.1.1.61"/>
    </reaction>
</comment>
<dbReference type="SUPFAM" id="SSF52738">
    <property type="entry name" value="Methylesterase CheB, C-terminal domain"/>
    <property type="match status" value="1"/>
</dbReference>
<dbReference type="EC" id="3.5.1.44" evidence="5"/>
<dbReference type="Gene3D" id="3.40.50.180">
    <property type="entry name" value="Methylesterase CheB, C-terminal domain"/>
    <property type="match status" value="1"/>
</dbReference>
<keyword evidence="2 5" id="KW-0145">Chemotaxis</keyword>
<dbReference type="HAMAP" id="MF_00099">
    <property type="entry name" value="CheB_chemtxs"/>
    <property type="match status" value="1"/>
</dbReference>
<evidence type="ECO:0000256" key="3">
    <source>
        <dbReference type="ARBA" id="ARBA00022801"/>
    </source>
</evidence>
<dbReference type="GO" id="GO:0000156">
    <property type="term" value="F:phosphorelay response regulator activity"/>
    <property type="evidence" value="ECO:0007669"/>
    <property type="project" value="InterPro"/>
</dbReference>
<feature type="region of interest" description="Disordered" evidence="8">
    <location>
        <begin position="136"/>
        <end position="155"/>
    </location>
</feature>
<dbReference type="Proteomes" id="UP000215377">
    <property type="component" value="Unassembled WGS sequence"/>
</dbReference>
<dbReference type="CDD" id="cd17541">
    <property type="entry name" value="REC_CheB-like"/>
    <property type="match status" value="1"/>
</dbReference>
<dbReference type="CDD" id="cd16432">
    <property type="entry name" value="CheB_Rec"/>
    <property type="match status" value="1"/>
</dbReference>
<accession>A0A225NIP2</accession>
<keyword evidence="12" id="KW-1185">Reference proteome</keyword>
<dbReference type="PANTHER" id="PTHR42872:SF6">
    <property type="entry name" value="PROTEIN-GLUTAMATE METHYLESTERASE_PROTEIN-GLUTAMINE GLUTAMINASE"/>
    <property type="match status" value="1"/>
</dbReference>
<evidence type="ECO:0000256" key="7">
    <source>
        <dbReference type="PROSITE-ProRule" id="PRU00169"/>
    </source>
</evidence>
<feature type="domain" description="CheB-type methylesterase" evidence="10">
    <location>
        <begin position="173"/>
        <end position="364"/>
    </location>
</feature>
<keyword evidence="5 7" id="KW-0597">Phosphoprotein</keyword>
<dbReference type="NCBIfam" id="NF001965">
    <property type="entry name" value="PRK00742.1"/>
    <property type="match status" value="1"/>
</dbReference>
<organism evidence="11 12">
    <name type="scientific">Marinibacterium profundimaris</name>
    <dbReference type="NCBI Taxonomy" id="1679460"/>
    <lineage>
        <taxon>Bacteria</taxon>
        <taxon>Pseudomonadati</taxon>
        <taxon>Pseudomonadota</taxon>
        <taxon>Alphaproteobacteria</taxon>
        <taxon>Rhodobacterales</taxon>
        <taxon>Paracoccaceae</taxon>
        <taxon>Marinibacterium</taxon>
    </lineage>
</organism>
<evidence type="ECO:0000256" key="8">
    <source>
        <dbReference type="SAM" id="MobiDB-lite"/>
    </source>
</evidence>
<dbReference type="Gene3D" id="3.40.50.2300">
    <property type="match status" value="1"/>
</dbReference>
<dbReference type="InterPro" id="IPR011006">
    <property type="entry name" value="CheY-like_superfamily"/>
</dbReference>
<dbReference type="PROSITE" id="PS50122">
    <property type="entry name" value="CHEB"/>
    <property type="match status" value="1"/>
</dbReference>
<dbReference type="PANTHER" id="PTHR42872">
    <property type="entry name" value="PROTEIN-GLUTAMATE METHYLESTERASE/PROTEIN-GLUTAMINE GLUTAMINASE"/>
    <property type="match status" value="1"/>
</dbReference>
<dbReference type="Pfam" id="PF00072">
    <property type="entry name" value="Response_reg"/>
    <property type="match status" value="1"/>
</dbReference>
<dbReference type="Pfam" id="PF01339">
    <property type="entry name" value="CheB_methylest"/>
    <property type="match status" value="1"/>
</dbReference>
<evidence type="ECO:0000256" key="2">
    <source>
        <dbReference type="ARBA" id="ARBA00022500"/>
    </source>
</evidence>
<comment type="similarity">
    <text evidence="5">Belongs to the CheB family.</text>
</comment>
<dbReference type="OrthoDB" id="9793421at2"/>
<keyword evidence="1 5" id="KW-0963">Cytoplasm</keyword>
<keyword evidence="3 5" id="KW-0378">Hydrolase</keyword>
<feature type="domain" description="Response regulatory" evidence="9">
    <location>
        <begin position="9"/>
        <end position="126"/>
    </location>
</feature>